<gene>
    <name evidence="2" type="ORF">MMAD_20050</name>
</gene>
<feature type="domain" description="HTH cro/C1-type" evidence="1">
    <location>
        <begin position="39"/>
        <end position="94"/>
    </location>
</feature>
<keyword evidence="3" id="KW-1185">Reference proteome</keyword>
<sequence>MSEAFNNMLERRLADPERARAFAAELAHIQAIDSIVSQLDAARQDAHMSKAELARSAGAEPSAVRRLLSAQSVNPTLSTIAELAAAVGLKLTLVPMTEDERAHITDAMVAAG</sequence>
<dbReference type="InterPro" id="IPR001387">
    <property type="entry name" value="Cro/C1-type_HTH"/>
</dbReference>
<evidence type="ECO:0000259" key="1">
    <source>
        <dbReference type="PROSITE" id="PS50943"/>
    </source>
</evidence>
<dbReference type="KEGG" id="mmag:MMAD_20050"/>
<name>A0A7I7XEU8_9MYCO</name>
<protein>
    <recommendedName>
        <fullName evidence="1">HTH cro/C1-type domain-containing protein</fullName>
    </recommendedName>
</protein>
<dbReference type="SMART" id="SM00530">
    <property type="entry name" value="HTH_XRE"/>
    <property type="match status" value="1"/>
</dbReference>
<dbReference type="RefSeq" id="WP_163735975.1">
    <property type="nucleotide sequence ID" value="NZ_AP022610.1"/>
</dbReference>
<dbReference type="GO" id="GO:0003677">
    <property type="term" value="F:DNA binding"/>
    <property type="evidence" value="ECO:0007669"/>
    <property type="project" value="InterPro"/>
</dbReference>
<dbReference type="PROSITE" id="PS50943">
    <property type="entry name" value="HTH_CROC1"/>
    <property type="match status" value="1"/>
</dbReference>
<dbReference type="Proteomes" id="UP000466517">
    <property type="component" value="Chromosome"/>
</dbReference>
<dbReference type="SUPFAM" id="SSF47413">
    <property type="entry name" value="lambda repressor-like DNA-binding domains"/>
    <property type="match status" value="1"/>
</dbReference>
<evidence type="ECO:0000313" key="3">
    <source>
        <dbReference type="Proteomes" id="UP000466517"/>
    </source>
</evidence>
<dbReference type="AlphaFoldDB" id="A0A7I7XEU8"/>
<dbReference type="Gene3D" id="1.10.260.40">
    <property type="entry name" value="lambda repressor-like DNA-binding domains"/>
    <property type="match status" value="1"/>
</dbReference>
<accession>A0A7I7XEU8</accession>
<evidence type="ECO:0000313" key="2">
    <source>
        <dbReference type="EMBL" id="BBZ27710.1"/>
    </source>
</evidence>
<reference evidence="2 3" key="1">
    <citation type="journal article" date="2019" name="Emerg. Microbes Infect.">
        <title>Comprehensive subspecies identification of 175 nontuberculous mycobacteria species based on 7547 genomic profiles.</title>
        <authorList>
            <person name="Matsumoto Y."/>
            <person name="Kinjo T."/>
            <person name="Motooka D."/>
            <person name="Nabeya D."/>
            <person name="Jung N."/>
            <person name="Uechi K."/>
            <person name="Horii T."/>
            <person name="Iida T."/>
            <person name="Fujita J."/>
            <person name="Nakamura S."/>
        </authorList>
    </citation>
    <scope>NUCLEOTIDE SEQUENCE [LARGE SCALE GENOMIC DNA]</scope>
    <source>
        <strain evidence="2 3">JCM 13574</strain>
    </source>
</reference>
<proteinExistence type="predicted"/>
<dbReference type="Pfam" id="PF13443">
    <property type="entry name" value="HTH_26"/>
    <property type="match status" value="1"/>
</dbReference>
<organism evidence="2 3">
    <name type="scientific">Mycolicibacterium madagascariense</name>
    <dbReference type="NCBI Taxonomy" id="212765"/>
    <lineage>
        <taxon>Bacteria</taxon>
        <taxon>Bacillati</taxon>
        <taxon>Actinomycetota</taxon>
        <taxon>Actinomycetes</taxon>
        <taxon>Mycobacteriales</taxon>
        <taxon>Mycobacteriaceae</taxon>
        <taxon>Mycolicibacterium</taxon>
    </lineage>
</organism>
<dbReference type="EMBL" id="AP022610">
    <property type="protein sequence ID" value="BBZ27710.1"/>
    <property type="molecule type" value="Genomic_DNA"/>
</dbReference>
<dbReference type="InterPro" id="IPR010982">
    <property type="entry name" value="Lambda_DNA-bd_dom_sf"/>
</dbReference>